<evidence type="ECO:0000256" key="1">
    <source>
        <dbReference type="SAM" id="MobiDB-lite"/>
    </source>
</evidence>
<feature type="region of interest" description="Disordered" evidence="1">
    <location>
        <begin position="172"/>
        <end position="225"/>
    </location>
</feature>
<dbReference type="Proteomes" id="UP001141327">
    <property type="component" value="Unassembled WGS sequence"/>
</dbReference>
<feature type="compositionally biased region" description="Polar residues" evidence="1">
    <location>
        <begin position="37"/>
        <end position="48"/>
    </location>
</feature>
<dbReference type="InterPro" id="IPR029787">
    <property type="entry name" value="Nucleotide_cyclase"/>
</dbReference>
<feature type="compositionally biased region" description="Basic residues" evidence="1">
    <location>
        <begin position="216"/>
        <end position="225"/>
    </location>
</feature>
<comment type="caution">
    <text evidence="2">The sequence shown here is derived from an EMBL/GenBank/DDBJ whole genome shotgun (WGS) entry which is preliminary data.</text>
</comment>
<organism evidence="2 3">
    <name type="scientific">Paratrimastix pyriformis</name>
    <dbReference type="NCBI Taxonomy" id="342808"/>
    <lineage>
        <taxon>Eukaryota</taxon>
        <taxon>Metamonada</taxon>
        <taxon>Preaxostyla</taxon>
        <taxon>Paratrimastigidae</taxon>
        <taxon>Paratrimastix</taxon>
    </lineage>
</organism>
<keyword evidence="3" id="KW-1185">Reference proteome</keyword>
<evidence type="ECO:0000313" key="3">
    <source>
        <dbReference type="Proteomes" id="UP001141327"/>
    </source>
</evidence>
<accession>A0ABQ8UTM0</accession>
<dbReference type="SUPFAM" id="SSF55073">
    <property type="entry name" value="Nucleotide cyclase"/>
    <property type="match status" value="1"/>
</dbReference>
<name>A0ABQ8UTM0_9EUKA</name>
<reference evidence="2" key="1">
    <citation type="journal article" date="2022" name="bioRxiv">
        <title>Genomics of Preaxostyla Flagellates Illuminates Evolutionary Transitions and the Path Towards Mitochondrial Loss.</title>
        <authorList>
            <person name="Novak L.V.F."/>
            <person name="Treitli S.C."/>
            <person name="Pyrih J."/>
            <person name="Halakuc P."/>
            <person name="Pipaliya S.V."/>
            <person name="Vacek V."/>
            <person name="Brzon O."/>
            <person name="Soukal P."/>
            <person name="Eme L."/>
            <person name="Dacks J.B."/>
            <person name="Karnkowska A."/>
            <person name="Elias M."/>
            <person name="Hampl V."/>
        </authorList>
    </citation>
    <scope>NUCLEOTIDE SEQUENCE</scope>
    <source>
        <strain evidence="2">RCP-MX</strain>
    </source>
</reference>
<feature type="compositionally biased region" description="Basic and acidic residues" evidence="1">
    <location>
        <begin position="54"/>
        <end position="64"/>
    </location>
</feature>
<gene>
    <name evidence="2" type="ORF">PAPYR_1556</name>
</gene>
<proteinExistence type="predicted"/>
<protein>
    <submittedName>
        <fullName evidence="2">Uncharacterized protein</fullName>
    </submittedName>
</protein>
<feature type="compositionally biased region" description="Pro residues" evidence="1">
    <location>
        <begin position="192"/>
        <end position="209"/>
    </location>
</feature>
<sequence length="225" mass="23328">MVFPRTHTVEGTAPPKGPSAPQATGGVHHPAAPPNPLQTTISTTGFTQPTPPGKAREPAHKADGRPPLAIRVRVSCCTGSLLCGPLGTSACFSVLGAPVTLASQLINETPPDCLHFDRATFDQLPIWLARLFEPHPHAAPPAPLRSLTEIGSPVSPSQSVSTATSVFATPTVSPVPSPVPPLHTHHQQPTVSPVPSPVPPLHVHQPPPSAIAGTTGRRRAKWAGA</sequence>
<feature type="region of interest" description="Disordered" evidence="1">
    <location>
        <begin position="1"/>
        <end position="65"/>
    </location>
</feature>
<evidence type="ECO:0000313" key="2">
    <source>
        <dbReference type="EMBL" id="KAJ4461872.1"/>
    </source>
</evidence>
<dbReference type="EMBL" id="JAPMOS010000005">
    <property type="protein sequence ID" value="KAJ4461872.1"/>
    <property type="molecule type" value="Genomic_DNA"/>
</dbReference>
<dbReference type="Gene3D" id="3.30.70.1230">
    <property type="entry name" value="Nucleotide cyclase"/>
    <property type="match status" value="1"/>
</dbReference>